<evidence type="ECO:0000256" key="8">
    <source>
        <dbReference type="ARBA" id="ARBA00022723"/>
    </source>
</evidence>
<feature type="domain" description="Alpha-D-phosphohexomutase alpha/beta/alpha" evidence="17">
    <location>
        <begin position="448"/>
        <end position="544"/>
    </location>
</feature>
<keyword evidence="8" id="KW-0479">Metal-binding</keyword>
<name>A0A9P9Z8P3_9POAL</name>
<dbReference type="Gene3D" id="3.40.120.10">
    <property type="entry name" value="Alpha-D-Glucose-1,6-Bisphosphate, subunit A, domain 3"/>
    <property type="match status" value="3"/>
</dbReference>
<evidence type="ECO:0000259" key="18">
    <source>
        <dbReference type="Pfam" id="PF02880"/>
    </source>
</evidence>
<dbReference type="CDD" id="cd05799">
    <property type="entry name" value="PGM2"/>
    <property type="match status" value="1"/>
</dbReference>
<keyword evidence="10" id="KW-0413">Isomerase</keyword>
<accession>A0A9P9Z8P3</accession>
<keyword evidence="6" id="KW-0313">Glucose metabolism</keyword>
<protein>
    <recommendedName>
        <fullName evidence="5">phosphoglucomutase (alpha-D-glucose-1,6-bisphosphate-dependent)</fullName>
        <ecNumber evidence="5">5.4.2.2</ecNumber>
    </recommendedName>
</protein>
<dbReference type="SUPFAM" id="SSF53738">
    <property type="entry name" value="Phosphoglucomutase, first 3 domains"/>
    <property type="match status" value="3"/>
</dbReference>
<dbReference type="Pfam" id="PF02879">
    <property type="entry name" value="PGM_PMM_II"/>
    <property type="match status" value="1"/>
</dbReference>
<evidence type="ECO:0000256" key="4">
    <source>
        <dbReference type="ARBA" id="ARBA00011245"/>
    </source>
</evidence>
<evidence type="ECO:0000256" key="12">
    <source>
        <dbReference type="ARBA" id="ARBA00049318"/>
    </source>
</evidence>
<dbReference type="EC" id="5.4.2.2" evidence="5"/>
<evidence type="ECO:0000256" key="9">
    <source>
        <dbReference type="ARBA" id="ARBA00022842"/>
    </source>
</evidence>
<gene>
    <name evidence="19" type="ORF">LUZ63_020154</name>
</gene>
<dbReference type="GO" id="GO:0004614">
    <property type="term" value="F:phosphoglucomutase activity"/>
    <property type="evidence" value="ECO:0007669"/>
    <property type="project" value="UniProtKB-EC"/>
</dbReference>
<dbReference type="PRINTS" id="PR00509">
    <property type="entry name" value="PGMPMM"/>
</dbReference>
<dbReference type="InterPro" id="IPR036900">
    <property type="entry name" value="A-D-PHexomutase_C_sf"/>
</dbReference>
<dbReference type="Pfam" id="PF02878">
    <property type="entry name" value="PGM_PMM_I"/>
    <property type="match status" value="1"/>
</dbReference>
<dbReference type="InterPro" id="IPR005845">
    <property type="entry name" value="A-D-PHexomutase_a/b/a-II"/>
</dbReference>
<dbReference type="Pfam" id="PF00408">
    <property type="entry name" value="PGM_PMM_IV"/>
    <property type="match status" value="1"/>
</dbReference>
<proteinExistence type="inferred from homology"/>
<keyword evidence="7" id="KW-0597">Phosphoprotein</keyword>
<evidence type="ECO:0000256" key="11">
    <source>
        <dbReference type="ARBA" id="ARBA00023277"/>
    </source>
</evidence>
<evidence type="ECO:0000259" key="15">
    <source>
        <dbReference type="Pfam" id="PF00408"/>
    </source>
</evidence>
<dbReference type="InterPro" id="IPR005843">
    <property type="entry name" value="A-D-PHexomutase_C"/>
</dbReference>
<feature type="domain" description="Alpha-D-phosphohexomutase C-terminal" evidence="15">
    <location>
        <begin position="715"/>
        <end position="753"/>
    </location>
</feature>
<comment type="catalytic activity">
    <reaction evidence="1">
        <text>alpha-D-glucose 1-phosphate = alpha-D-glucose 6-phosphate</text>
        <dbReference type="Rhea" id="RHEA:23536"/>
        <dbReference type="ChEBI" id="CHEBI:58225"/>
        <dbReference type="ChEBI" id="CHEBI:58601"/>
        <dbReference type="EC" id="5.4.2.2"/>
    </reaction>
</comment>
<dbReference type="PANTHER" id="PTHR45745:SF1">
    <property type="entry name" value="PHOSPHOGLUCOMUTASE 2B-RELATED"/>
    <property type="match status" value="1"/>
</dbReference>
<dbReference type="InterPro" id="IPR016055">
    <property type="entry name" value="A-D-PHexomutase_a/b/a-I/II/III"/>
</dbReference>
<dbReference type="InterPro" id="IPR005846">
    <property type="entry name" value="A-D-PHexomutase_a/b/a-III"/>
</dbReference>
<comment type="caution">
    <text evidence="19">The sequence shown here is derived from an EMBL/GenBank/DDBJ whole genome shotgun (WGS) entry which is preliminary data.</text>
</comment>
<reference evidence="19" key="1">
    <citation type="journal article" date="2022" name="Cell">
        <title>Repeat-based holocentromeres influence genome architecture and karyotype evolution.</title>
        <authorList>
            <person name="Hofstatter P.G."/>
            <person name="Thangavel G."/>
            <person name="Lux T."/>
            <person name="Neumann P."/>
            <person name="Vondrak T."/>
            <person name="Novak P."/>
            <person name="Zhang M."/>
            <person name="Costa L."/>
            <person name="Castellani M."/>
            <person name="Scott A."/>
            <person name="Toegelov H."/>
            <person name="Fuchs J."/>
            <person name="Mata-Sucre Y."/>
            <person name="Dias Y."/>
            <person name="Vanzela A.L.L."/>
            <person name="Huettel B."/>
            <person name="Almeida C.C.S."/>
            <person name="Simkova H."/>
            <person name="Souza G."/>
            <person name="Pedrosa-Harand A."/>
            <person name="Macas J."/>
            <person name="Mayer K.F.X."/>
            <person name="Houben A."/>
            <person name="Marques A."/>
        </authorList>
    </citation>
    <scope>NUCLEOTIDE SEQUENCE</scope>
    <source>
        <strain evidence="19">RhyBre1mFocal</strain>
    </source>
</reference>
<dbReference type="GO" id="GO:0000287">
    <property type="term" value="F:magnesium ion binding"/>
    <property type="evidence" value="ECO:0007669"/>
    <property type="project" value="InterPro"/>
</dbReference>
<comment type="cofactor">
    <cofactor evidence="2">
        <name>Mg(2+)</name>
        <dbReference type="ChEBI" id="CHEBI:18420"/>
    </cofactor>
</comment>
<dbReference type="PROSITE" id="PS00710">
    <property type="entry name" value="PGM_PMM"/>
    <property type="match status" value="1"/>
</dbReference>
<evidence type="ECO:0000256" key="1">
    <source>
        <dbReference type="ARBA" id="ARBA00000443"/>
    </source>
</evidence>
<dbReference type="InterPro" id="IPR016066">
    <property type="entry name" value="A-D-PHexomutase_CS"/>
</dbReference>
<feature type="domain" description="Alpha-D-phosphohexomutase alpha/beta/alpha" evidence="16">
    <location>
        <begin position="289"/>
        <end position="422"/>
    </location>
</feature>
<keyword evidence="20" id="KW-1185">Reference proteome</keyword>
<evidence type="ECO:0000313" key="19">
    <source>
        <dbReference type="EMBL" id="KAJ1684399.1"/>
    </source>
</evidence>
<dbReference type="GO" id="GO:0008973">
    <property type="term" value="F:phosphopentomutase activity"/>
    <property type="evidence" value="ECO:0007669"/>
    <property type="project" value="TreeGrafter"/>
</dbReference>
<evidence type="ECO:0000256" key="5">
    <source>
        <dbReference type="ARBA" id="ARBA00012728"/>
    </source>
</evidence>
<dbReference type="PANTHER" id="PTHR45745">
    <property type="entry name" value="PHOSPHOMANNOMUTASE 45A"/>
    <property type="match status" value="1"/>
</dbReference>
<dbReference type="InterPro" id="IPR005841">
    <property type="entry name" value="Alpha-D-phosphohexomutase_SF"/>
</dbReference>
<sequence length="790" mass="83094">MGGARRVVGRDAAGGGRRSGLGRPGAPRRRLRRAARVPVLRGLARSGVPGPPRGAGDDAVQPVGVVVDEQHVGVVAGEEPGGDRVVEERHQRVPVARDVEQPDRLVVDAQLQPGERLEQLLERSRAAGQHHEAVGLVHHPQLALVHRADDVQLAQPGVADLLVLQALRDDADDLGARVERGVGQRAHRPDGRAAVHQAEAAGGEPAREVLGRGDVRRVVAGAGAEVDADPLHGLHVSNVREVSDVQTRARHWLAEDPDPATREELETLLAREDDEAAAELADRFGASLEFGTAGLRGRLGAGPNRMNRVVVQRAAAGLAAYLRDTGADGPVVIGYDARHNSEVFARDTAAVVSGAGFPALLLPRPLPTPVLAFAIRDLGCAAGVMVTASHNPPQDNGYKVYLGDGSQIVPPADAGIAERIEAVGPLADLPRGEDVTVLGEDVLERYEEAVTGLVTPGGPRELSVVYTPMHGVGGDLAARVLQRAGFAAPHVVVRQAEPDPDFPTVAFPNPEEPGAMDLALELAAEVGADLVVANDPDADRCAVAVPVEGQGWRVLRGDEVGALLAHHRLHSGVEGVYAASIVSSSLLGRMAEAAGQRHAETLTGFKWIGRVEDLAFGYEEALGYCVDPAHVRDKDGVSAMLLVCEMAAGLKTRGETLLDVLDRLATQHGLHATDQLSVRFDDLAQIPATMQRLRTQPPTSLGGLGVLGVDDLAEGSADLPPTDGLRFRLDAGARVVVRPSGTEPKVKCYLEVVVPVEHTDADDQPVAAARIVAAQRLDAVKADLKAAAGL</sequence>
<comment type="catalytic activity">
    <reaction evidence="13">
        <text>O-phospho-L-seryl-[protein] + alpha-D-glucose 1-phosphate = alpha-D-glucose 1,6-bisphosphate + L-seryl-[protein]</text>
        <dbReference type="Rhea" id="RHEA:68748"/>
        <dbReference type="Rhea" id="RHEA-COMP:9863"/>
        <dbReference type="Rhea" id="RHEA-COMP:11604"/>
        <dbReference type="ChEBI" id="CHEBI:29999"/>
        <dbReference type="ChEBI" id="CHEBI:58392"/>
        <dbReference type="ChEBI" id="CHEBI:58601"/>
        <dbReference type="ChEBI" id="CHEBI:83421"/>
    </reaction>
</comment>
<evidence type="ECO:0000259" key="17">
    <source>
        <dbReference type="Pfam" id="PF02879"/>
    </source>
</evidence>
<evidence type="ECO:0000256" key="3">
    <source>
        <dbReference type="ARBA" id="ARBA00010231"/>
    </source>
</evidence>
<dbReference type="EMBL" id="JAMQYH010000029">
    <property type="protein sequence ID" value="KAJ1684399.1"/>
    <property type="molecule type" value="Genomic_DNA"/>
</dbReference>
<organism evidence="19 20">
    <name type="scientific">Rhynchospora breviuscula</name>
    <dbReference type="NCBI Taxonomy" id="2022672"/>
    <lineage>
        <taxon>Eukaryota</taxon>
        <taxon>Viridiplantae</taxon>
        <taxon>Streptophyta</taxon>
        <taxon>Embryophyta</taxon>
        <taxon>Tracheophyta</taxon>
        <taxon>Spermatophyta</taxon>
        <taxon>Magnoliopsida</taxon>
        <taxon>Liliopsida</taxon>
        <taxon>Poales</taxon>
        <taxon>Cyperaceae</taxon>
        <taxon>Cyperoideae</taxon>
        <taxon>Rhynchosporeae</taxon>
        <taxon>Rhynchospora</taxon>
    </lineage>
</organism>
<evidence type="ECO:0000259" key="16">
    <source>
        <dbReference type="Pfam" id="PF02878"/>
    </source>
</evidence>
<dbReference type="GO" id="GO:0006166">
    <property type="term" value="P:purine ribonucleoside salvage"/>
    <property type="evidence" value="ECO:0007669"/>
    <property type="project" value="TreeGrafter"/>
</dbReference>
<comment type="similarity">
    <text evidence="3">Belongs to the phosphohexose mutase family.</text>
</comment>
<evidence type="ECO:0000256" key="13">
    <source>
        <dbReference type="ARBA" id="ARBA00049409"/>
    </source>
</evidence>
<comment type="subunit">
    <text evidence="4">Monomer.</text>
</comment>
<feature type="compositionally biased region" description="Gly residues" evidence="14">
    <location>
        <begin position="12"/>
        <end position="23"/>
    </location>
</feature>
<dbReference type="SUPFAM" id="SSF55957">
    <property type="entry name" value="Phosphoglucomutase, C-terminal domain"/>
    <property type="match status" value="1"/>
</dbReference>
<evidence type="ECO:0000256" key="7">
    <source>
        <dbReference type="ARBA" id="ARBA00022553"/>
    </source>
</evidence>
<dbReference type="Pfam" id="PF02880">
    <property type="entry name" value="PGM_PMM_III"/>
    <property type="match status" value="1"/>
</dbReference>
<keyword evidence="9" id="KW-0460">Magnesium</keyword>
<feature type="region of interest" description="Disordered" evidence="14">
    <location>
        <begin position="1"/>
        <end position="34"/>
    </location>
</feature>
<evidence type="ECO:0000256" key="2">
    <source>
        <dbReference type="ARBA" id="ARBA00001946"/>
    </source>
</evidence>
<evidence type="ECO:0000256" key="10">
    <source>
        <dbReference type="ARBA" id="ARBA00023235"/>
    </source>
</evidence>
<evidence type="ECO:0000256" key="6">
    <source>
        <dbReference type="ARBA" id="ARBA00022526"/>
    </source>
</evidence>
<dbReference type="GO" id="GO:0006006">
    <property type="term" value="P:glucose metabolic process"/>
    <property type="evidence" value="ECO:0007669"/>
    <property type="project" value="UniProtKB-KW"/>
</dbReference>
<dbReference type="Gene3D" id="3.30.310.50">
    <property type="entry name" value="Alpha-D-phosphohexomutase, C-terminal domain"/>
    <property type="match status" value="1"/>
</dbReference>
<dbReference type="AlphaFoldDB" id="A0A9P9Z8P3"/>
<evidence type="ECO:0000256" key="14">
    <source>
        <dbReference type="SAM" id="MobiDB-lite"/>
    </source>
</evidence>
<dbReference type="InterPro" id="IPR005844">
    <property type="entry name" value="A-D-PHexomutase_a/b/a-I"/>
</dbReference>
<dbReference type="Proteomes" id="UP001151287">
    <property type="component" value="Unassembled WGS sequence"/>
</dbReference>
<feature type="domain" description="Alpha-D-phosphohexomutase alpha/beta/alpha" evidence="18">
    <location>
        <begin position="557"/>
        <end position="663"/>
    </location>
</feature>
<dbReference type="OrthoDB" id="8300170at2759"/>
<keyword evidence="11" id="KW-0119">Carbohydrate metabolism</keyword>
<evidence type="ECO:0000313" key="20">
    <source>
        <dbReference type="Proteomes" id="UP001151287"/>
    </source>
</evidence>
<comment type="catalytic activity">
    <reaction evidence="12">
        <text>alpha-D-glucose 1,6-bisphosphate + L-seryl-[protein] = O-phospho-L-seryl-[protein] + alpha-D-glucose 6-phosphate</text>
        <dbReference type="Rhea" id="RHEA:68752"/>
        <dbReference type="Rhea" id="RHEA-COMP:9863"/>
        <dbReference type="Rhea" id="RHEA-COMP:11604"/>
        <dbReference type="ChEBI" id="CHEBI:29999"/>
        <dbReference type="ChEBI" id="CHEBI:58225"/>
        <dbReference type="ChEBI" id="CHEBI:58392"/>
        <dbReference type="ChEBI" id="CHEBI:83421"/>
    </reaction>
</comment>